<gene>
    <name evidence="3" type="ORF">Q765_06615</name>
</gene>
<evidence type="ECO:0000313" key="3">
    <source>
        <dbReference type="EMBL" id="KGO87333.1"/>
    </source>
</evidence>
<organism evidence="3 4">
    <name type="scientific">Flavobacterium rivuli WB 3.3-2 = DSM 21788</name>
    <dbReference type="NCBI Taxonomy" id="1121895"/>
    <lineage>
        <taxon>Bacteria</taxon>
        <taxon>Pseudomonadati</taxon>
        <taxon>Bacteroidota</taxon>
        <taxon>Flavobacteriia</taxon>
        <taxon>Flavobacteriales</taxon>
        <taxon>Flavobacteriaceae</taxon>
        <taxon>Flavobacterium</taxon>
    </lineage>
</organism>
<dbReference type="AlphaFoldDB" id="A0A0A2M7A0"/>
<keyword evidence="2" id="KW-1133">Transmembrane helix</keyword>
<dbReference type="PANTHER" id="PTHR30441">
    <property type="entry name" value="DUF748 DOMAIN-CONTAINING PROTEIN"/>
    <property type="match status" value="1"/>
</dbReference>
<feature type="transmembrane region" description="Helical" evidence="2">
    <location>
        <begin position="6"/>
        <end position="27"/>
    </location>
</feature>
<dbReference type="Proteomes" id="UP000030152">
    <property type="component" value="Unassembled WGS sequence"/>
</dbReference>
<accession>A0A0A2M7A0</accession>
<dbReference type="eggNOG" id="COG2982">
    <property type="taxonomic scope" value="Bacteria"/>
</dbReference>
<dbReference type="STRING" id="1121895.GCA_000378485_02253"/>
<keyword evidence="2" id="KW-0472">Membrane</keyword>
<dbReference type="GO" id="GO:0005886">
    <property type="term" value="C:plasma membrane"/>
    <property type="evidence" value="ECO:0007669"/>
    <property type="project" value="TreeGrafter"/>
</dbReference>
<dbReference type="InterPro" id="IPR052894">
    <property type="entry name" value="AsmA-related"/>
</dbReference>
<dbReference type="GO" id="GO:0090313">
    <property type="term" value="P:regulation of protein targeting to membrane"/>
    <property type="evidence" value="ECO:0007669"/>
    <property type="project" value="TreeGrafter"/>
</dbReference>
<comment type="caution">
    <text evidence="3">The sequence shown here is derived from an EMBL/GenBank/DDBJ whole genome shotgun (WGS) entry which is preliminary data.</text>
</comment>
<evidence type="ECO:0000313" key="4">
    <source>
        <dbReference type="Proteomes" id="UP000030152"/>
    </source>
</evidence>
<feature type="compositionally biased region" description="Low complexity" evidence="1">
    <location>
        <begin position="846"/>
        <end position="869"/>
    </location>
</feature>
<dbReference type="PANTHER" id="PTHR30441:SF8">
    <property type="entry name" value="DUF748 DOMAIN-CONTAINING PROTEIN"/>
    <property type="match status" value="1"/>
</dbReference>
<proteinExistence type="predicted"/>
<keyword evidence="4" id="KW-1185">Reference proteome</keyword>
<dbReference type="OrthoDB" id="596403at2"/>
<protein>
    <submittedName>
        <fullName evidence="3">Membrane protein</fullName>
    </submittedName>
</protein>
<evidence type="ECO:0000256" key="1">
    <source>
        <dbReference type="SAM" id="MobiDB-lite"/>
    </source>
</evidence>
<evidence type="ECO:0000256" key="2">
    <source>
        <dbReference type="SAM" id="Phobius"/>
    </source>
</evidence>
<reference evidence="3 4" key="1">
    <citation type="submission" date="2013-09" db="EMBL/GenBank/DDBJ databases">
        <authorList>
            <person name="Zeng Z."/>
            <person name="Chen C."/>
        </authorList>
    </citation>
    <scope>NUCLEOTIDE SEQUENCE [LARGE SCALE GENOMIC DNA]</scope>
    <source>
        <strain evidence="3 4">WB 3.3-2</strain>
    </source>
</reference>
<feature type="region of interest" description="Disordered" evidence="1">
    <location>
        <begin position="846"/>
        <end position="880"/>
    </location>
</feature>
<name>A0A0A2M7A0_9FLAO</name>
<sequence length="895" mass="97615">MVKKILKWTGIVLLVIIIALAAAPFLFKDKIKSMVVKAINNQVDATVAFEDVSLSLFKSFPKASVTIDKLSVINKAPFAGDTLVYMGELNLNMSVKELFKKEGETMNLESISTKNGLVNILFNKDGVGNFDIALKGDPNQPATTEPSKPFALSIQNYDVQNLRFKYYDERSKIKVVIDSLNHTGKGNFAANKLDLDTHTTATLTMDMDKTNYMRAVKLKLDAVLGMDLDKSIYTFKENKAFINQLPLEFDGSVAIQEAGQQIDLTFFTPTSSFKNFLGLIPEAYSGSIANVKTEGDFTIKGKVNGLNGDNSVPKFNIAFASNNASFKYPDLPKSVEKIVIDTKIINETGVLNDTYVNIDKLSFKIDQDVFDASANIRNIIENPLVDARLKGIINLANVSKAYPVKMDIPLTGILRADVETKFDMAAVDAKAYEKIQNKGNISLSGFNYKVDGFAHPFVISQADVQFNPNRVNLSRFDAKTGGSDIAITGTLDNFYGFIFKDQTLQGNFNMNSNKLIVADFMAPAPVKTTTTETTSESKEATTKTETKKTTTSNAVKIPAFLDCTITAKANSVVYDNLNLTDVSGKMIIKDEAVALQNVKTSIFGGNIGFNGNVSTKSATPKFNMGLNLNSLDITQSFTQLEMLKSIAPIADVITGKFSSTINVAGNLDAKEMTPDMKSLTGDLAGSLANTVINTAKSKVLTALTTNVKFLDPSKINLNQKINLTFNDGKVNIQPFNIKYQDIDVKIQGTHGFDQVMNYNVGFDVPAKYLGSDVTKLLATLKTDGSKISIPVNAVITGTFQNPKVSTDLSKSVTSLTTQLVQQQKDKYVNQATDKGKELLGNLIKGATKNNGATTDTTKTTTPKTNAEVKQQAEEAAKTTVKNAVNNLFKKKDKKE</sequence>
<dbReference type="RefSeq" id="WP_020213414.1">
    <property type="nucleotide sequence ID" value="NZ_JRLX01000005.1"/>
</dbReference>
<dbReference type="EMBL" id="JRLX01000005">
    <property type="protein sequence ID" value="KGO87333.1"/>
    <property type="molecule type" value="Genomic_DNA"/>
</dbReference>
<keyword evidence="2" id="KW-0812">Transmembrane</keyword>